<proteinExistence type="predicted"/>
<comment type="caution">
    <text evidence="1">The sequence shown here is derived from an EMBL/GenBank/DDBJ whole genome shotgun (WGS) entry which is preliminary data.</text>
</comment>
<feature type="non-terminal residue" evidence="1">
    <location>
        <position position="1"/>
    </location>
</feature>
<dbReference type="AlphaFoldDB" id="A0A2H0YQB6"/>
<dbReference type="EMBL" id="PEXW01000041">
    <property type="protein sequence ID" value="PIS40695.1"/>
    <property type="molecule type" value="Genomic_DNA"/>
</dbReference>
<sequence>HATIRLVSGEALIWPTAALPEGSQAMSVVECSLTLMPHDEIDQNEISRRQLNEILSSQPEE</sequence>
<reference evidence="2" key="1">
    <citation type="submission" date="2017-09" db="EMBL/GenBank/DDBJ databases">
        <title>Depth-based differentiation of microbial function through sediment-hosted aquifers and enrichment of novel symbionts in the deep terrestrial subsurface.</title>
        <authorList>
            <person name="Probst A.J."/>
            <person name="Ladd B."/>
            <person name="Jarett J.K."/>
            <person name="Geller-Mcgrath D.E."/>
            <person name="Sieber C.M.K."/>
            <person name="Emerson J.B."/>
            <person name="Anantharaman K."/>
            <person name="Thomas B.C."/>
            <person name="Malmstrom R."/>
            <person name="Stieglmeier M."/>
            <person name="Klingl A."/>
            <person name="Woyke T."/>
            <person name="Ryan C.M."/>
            <person name="Banfield J.F."/>
        </authorList>
    </citation>
    <scope>NUCLEOTIDE SEQUENCE [LARGE SCALE GENOMIC DNA]</scope>
</reference>
<protein>
    <submittedName>
        <fullName evidence="1">Uncharacterized protein</fullName>
    </submittedName>
</protein>
<name>A0A2H0YQB6_9BACT</name>
<evidence type="ECO:0000313" key="2">
    <source>
        <dbReference type="Proteomes" id="UP000236845"/>
    </source>
</evidence>
<accession>A0A2H0YQB6</accession>
<organism evidence="1 2">
    <name type="scientific">Candidatus Kerfeldbacteria bacterium CG08_land_8_20_14_0_20_43_14</name>
    <dbReference type="NCBI Taxonomy" id="2014246"/>
    <lineage>
        <taxon>Bacteria</taxon>
        <taxon>Candidatus Kerfeldiibacteriota</taxon>
    </lineage>
</organism>
<evidence type="ECO:0000313" key="1">
    <source>
        <dbReference type="EMBL" id="PIS40695.1"/>
    </source>
</evidence>
<gene>
    <name evidence="1" type="ORF">COT26_01895</name>
</gene>
<dbReference type="Proteomes" id="UP000236845">
    <property type="component" value="Unassembled WGS sequence"/>
</dbReference>